<accession>A0ABS5R8P3</accession>
<keyword evidence="1" id="KW-1133">Transmembrane helix</keyword>
<evidence type="ECO:0000256" key="1">
    <source>
        <dbReference type="SAM" id="Phobius"/>
    </source>
</evidence>
<gene>
    <name evidence="2" type="ORF">KIP89_13075</name>
</gene>
<feature type="transmembrane region" description="Helical" evidence="1">
    <location>
        <begin position="169"/>
        <end position="190"/>
    </location>
</feature>
<sequence>MQRLTQFKLWLATRWVVAAGFMAAVMLALVPVLESAFALPLLLIFLHNPGYMIHQVEEHTGDRFRRFANVVMFGGREGLTTASVLVVNVGAVWTLNLGALYAAAFAGPGYGLIAPYAMVVNAVTHIGAAARLRRYNPGLVTAILLFLPLALVTITVIGREPEVSLAEHAAGLGGALILHAVIIASVALRLRRLDR</sequence>
<dbReference type="EMBL" id="JAHCQH010000017">
    <property type="protein sequence ID" value="MBS9478041.1"/>
    <property type="molecule type" value="Genomic_DNA"/>
</dbReference>
<comment type="caution">
    <text evidence="2">The sequence shown here is derived from an EMBL/GenBank/DDBJ whole genome shotgun (WGS) entry which is preliminary data.</text>
</comment>
<feature type="transmembrane region" description="Helical" evidence="1">
    <location>
        <begin position="67"/>
        <end position="93"/>
    </location>
</feature>
<evidence type="ECO:0000313" key="3">
    <source>
        <dbReference type="Proteomes" id="UP001166585"/>
    </source>
</evidence>
<dbReference type="InterPro" id="IPR025671">
    <property type="entry name" value="HXXEE"/>
</dbReference>
<proteinExistence type="predicted"/>
<organism evidence="2 3">
    <name type="scientific">Ancylobacter radicis</name>
    <dbReference type="NCBI Taxonomy" id="2836179"/>
    <lineage>
        <taxon>Bacteria</taxon>
        <taxon>Pseudomonadati</taxon>
        <taxon>Pseudomonadota</taxon>
        <taxon>Alphaproteobacteria</taxon>
        <taxon>Hyphomicrobiales</taxon>
        <taxon>Xanthobacteraceae</taxon>
        <taxon>Ancylobacter</taxon>
    </lineage>
</organism>
<dbReference type="Pfam" id="PF13787">
    <property type="entry name" value="HXXEE"/>
    <property type="match status" value="1"/>
</dbReference>
<feature type="transmembrane region" description="Helical" evidence="1">
    <location>
        <begin position="135"/>
        <end position="157"/>
    </location>
</feature>
<name>A0ABS5R8P3_9HYPH</name>
<dbReference type="RefSeq" id="WP_213755867.1">
    <property type="nucleotide sequence ID" value="NZ_JAHCQH010000017.1"/>
</dbReference>
<dbReference type="Proteomes" id="UP001166585">
    <property type="component" value="Unassembled WGS sequence"/>
</dbReference>
<feature type="transmembrane region" description="Helical" evidence="1">
    <location>
        <begin position="99"/>
        <end position="123"/>
    </location>
</feature>
<feature type="transmembrane region" description="Helical" evidence="1">
    <location>
        <begin position="15"/>
        <end position="46"/>
    </location>
</feature>
<keyword evidence="3" id="KW-1185">Reference proteome</keyword>
<keyword evidence="1" id="KW-0472">Membrane</keyword>
<reference evidence="2" key="1">
    <citation type="submission" date="2021-05" db="EMBL/GenBank/DDBJ databases">
        <authorList>
            <person name="Sun Q."/>
            <person name="Inoue M."/>
        </authorList>
    </citation>
    <scope>NUCLEOTIDE SEQUENCE</scope>
    <source>
        <strain evidence="2">VKM B-3255</strain>
    </source>
</reference>
<protein>
    <submittedName>
        <fullName evidence="2">HXXEE domain-containing protein</fullName>
    </submittedName>
</protein>
<evidence type="ECO:0000313" key="2">
    <source>
        <dbReference type="EMBL" id="MBS9478041.1"/>
    </source>
</evidence>
<keyword evidence="1" id="KW-0812">Transmembrane</keyword>